<evidence type="ECO:0000259" key="3">
    <source>
        <dbReference type="Pfam" id="PF18417"/>
    </source>
</evidence>
<dbReference type="InterPro" id="IPR033798">
    <property type="entry name" value="LodA-like"/>
</dbReference>
<dbReference type="InterPro" id="IPR041168">
    <property type="entry name" value="LodA_N"/>
</dbReference>
<dbReference type="Pfam" id="PF17990">
    <property type="entry name" value="LodA_N"/>
    <property type="match status" value="1"/>
</dbReference>
<dbReference type="RefSeq" id="WP_033304978.1">
    <property type="nucleotide sequence ID" value="NZ_JBHSJE010000006.1"/>
</dbReference>
<dbReference type="Pfam" id="PF18417">
    <property type="entry name" value="LodA_C"/>
    <property type="match status" value="1"/>
</dbReference>
<evidence type="ECO:0000259" key="2">
    <source>
        <dbReference type="Pfam" id="PF17990"/>
    </source>
</evidence>
<feature type="domain" description="L-Lysine epsilon oxidase N-terminal" evidence="2">
    <location>
        <begin position="11"/>
        <end position="229"/>
    </location>
</feature>
<organism evidence="4 5">
    <name type="scientific">Streptomyces atroolivaceus</name>
    <dbReference type="NCBI Taxonomy" id="66869"/>
    <lineage>
        <taxon>Bacteria</taxon>
        <taxon>Bacillati</taxon>
        <taxon>Actinomycetota</taxon>
        <taxon>Actinomycetes</taxon>
        <taxon>Kitasatosporales</taxon>
        <taxon>Streptomycetaceae</taxon>
        <taxon>Streptomyces</taxon>
    </lineage>
</organism>
<proteinExistence type="predicted"/>
<protein>
    <submittedName>
        <fullName evidence="4">LodA/GoxA family CTQ-dependent oxidase</fullName>
    </submittedName>
</protein>
<gene>
    <name evidence="4" type="ORF">ACFPL4_23425</name>
</gene>
<evidence type="ECO:0000313" key="4">
    <source>
        <dbReference type="EMBL" id="MFC4981274.1"/>
    </source>
</evidence>
<dbReference type="Proteomes" id="UP001595908">
    <property type="component" value="Unassembled WGS sequence"/>
</dbReference>
<accession>A0ABV9VEP2</accession>
<dbReference type="CDD" id="cd14731">
    <property type="entry name" value="LodA_like_1"/>
    <property type="match status" value="1"/>
</dbReference>
<feature type="region of interest" description="Disordered" evidence="1">
    <location>
        <begin position="25"/>
        <end position="45"/>
    </location>
</feature>
<dbReference type="EMBL" id="JBHSJE010000006">
    <property type="protein sequence ID" value="MFC4981274.1"/>
    <property type="molecule type" value="Genomic_DNA"/>
</dbReference>
<reference evidence="5" key="1">
    <citation type="journal article" date="2019" name="Int. J. Syst. Evol. Microbiol.">
        <title>The Global Catalogue of Microorganisms (GCM) 10K type strain sequencing project: providing services to taxonomists for standard genome sequencing and annotation.</title>
        <authorList>
            <consortium name="The Broad Institute Genomics Platform"/>
            <consortium name="The Broad Institute Genome Sequencing Center for Infectious Disease"/>
            <person name="Wu L."/>
            <person name="Ma J."/>
        </authorList>
    </citation>
    <scope>NUCLEOTIDE SEQUENCE [LARGE SCALE GENOMIC DNA]</scope>
    <source>
        <strain evidence="5">ICMP 257</strain>
    </source>
</reference>
<sequence length="674" mass="73693">MDQQIVQVKIHPAIGIARVGNSSAAPFIGPESPHQKPLPPGSHKDAAGAVVKQAARFRVYGYNQAGEVVRELKLGQDGVSEIRWSVHLANKKAAWYRFHIPLDIPEATSLTPEKRGRRNAGVVGAERRKLVIDPGIRTVRTSLHDTGAFDTGTIMGRKVPLGKISTEPTGRLLVVGGNGKSSSYTTPEKPITGVTNNDTWYDDVSDGPVTAAVTIGGQTSTATPAWVVVAPPHYAPGVKTVRTLYDVIQDVFTTGATLPGEAVVSYADDIEPILSRFCGLQWTNHGFAAQFGWKGPHDFLEPALRARLADPGDSSQELRRQIYVQMRDYERDGTSPLPWPWLYGDAMSSDRGTSERQHITLSPTQDRLLARWAEGRFQPGPLHAHHEDVDQAPVQEQPALLDRAALENCAADAFHPGCEVTWPVRIKTMYAEPFRILHRSPGTPERDYGDVLSDQEVKSVDGPLSAQGPGDLTRWMAAPWQCDAASCRSGYQVLSGLGPRYSPYLPTFWPAQIPNHVLKRSDFDIVNDPGTALRTREQAFGRRAVWLRGLTGSDLNKQRRQMIDDWPDFGIVETHEYDGGDGRFPAFIQVESVPGEQLRGAPDHANLVNIQVPQAGGPRLAAEAGTWRGELPAEQVEAALVTQAIGEAMRATGHDEAAIAAGYLEKLDPLHDSR</sequence>
<keyword evidence="5" id="KW-1185">Reference proteome</keyword>
<dbReference type="InterPro" id="IPR041173">
    <property type="entry name" value="LodA_C"/>
</dbReference>
<dbReference type="GeneID" id="31236828"/>
<comment type="caution">
    <text evidence="4">The sequence shown here is derived from an EMBL/GenBank/DDBJ whole genome shotgun (WGS) entry which is preliminary data.</text>
</comment>
<evidence type="ECO:0000256" key="1">
    <source>
        <dbReference type="SAM" id="MobiDB-lite"/>
    </source>
</evidence>
<name>A0ABV9VEP2_STRAZ</name>
<feature type="domain" description="L-lysine epsilon oxidase C-terminal" evidence="3">
    <location>
        <begin position="350"/>
        <end position="492"/>
    </location>
</feature>
<evidence type="ECO:0000313" key="5">
    <source>
        <dbReference type="Proteomes" id="UP001595908"/>
    </source>
</evidence>